<reference evidence="3 4" key="1">
    <citation type="submission" date="2017-12" db="EMBL/GenBank/DDBJ databases">
        <authorList>
            <person name="Pombert J.-F."/>
            <person name="Haag K.L."/>
            <person name="Ebert D."/>
        </authorList>
    </citation>
    <scope>NUCLEOTIDE SEQUENCE [LARGE SCALE GENOMIC DNA]</scope>
    <source>
        <strain evidence="3">IL-G-3</strain>
    </source>
</reference>
<proteinExistence type="predicted"/>
<dbReference type="VEuPathDB" id="MicrosporidiaDB:CWI38_1266p0010"/>
<evidence type="ECO:0000256" key="1">
    <source>
        <dbReference type="SAM" id="MobiDB-lite"/>
    </source>
</evidence>
<keyword evidence="4" id="KW-1185">Reference proteome</keyword>
<accession>A0A4Q9LS90</accession>
<dbReference type="AlphaFoldDB" id="A0A4Q9LS90"/>
<evidence type="ECO:0000313" key="3">
    <source>
        <dbReference type="EMBL" id="TBU11324.1"/>
    </source>
</evidence>
<feature type="compositionally biased region" description="Basic and acidic residues" evidence="1">
    <location>
        <begin position="268"/>
        <end position="282"/>
    </location>
</feature>
<gene>
    <name evidence="3" type="ORF">CWI38_1266p0010</name>
</gene>
<dbReference type="Proteomes" id="UP000292282">
    <property type="component" value="Unassembled WGS sequence"/>
</dbReference>
<evidence type="ECO:0000313" key="4">
    <source>
        <dbReference type="Proteomes" id="UP000292282"/>
    </source>
</evidence>
<feature type="region of interest" description="Disordered" evidence="1">
    <location>
        <begin position="268"/>
        <end position="291"/>
    </location>
</feature>
<name>A0A4Q9LS90_9MICR</name>
<sequence length="291" mass="32609">MVSKRNKTRIALRVVGSILAIFGIMCVVGYIKAGNVIKSFEDDYKKFSDLEDDKKFTSLVNLYKFCYFVSIKEESAFAFVVKENKESGVKMAKEALEKKNTKEIDDLILSPYSMKGTGMDISKFDKVVGDVGLLVRLGFWFKGYHTIKPTYALSSFIHKTIKKSKAKEESFAFLDIVDDSVVKVFGVKCDANGLKSISSAKKFTFEASKNGISGKAADFIAYICYKEIFENEDAKIRVAIRLKTDVNIRHNSSDIFILNKSRKGKPKLERLESGPNAEDSRQKAVMGVIGD</sequence>
<keyword evidence="2" id="KW-0472">Membrane</keyword>
<keyword evidence="2" id="KW-0812">Transmembrane</keyword>
<organism evidence="3 4">
    <name type="scientific">Hamiltosporidium tvaerminnensis</name>
    <dbReference type="NCBI Taxonomy" id="1176355"/>
    <lineage>
        <taxon>Eukaryota</taxon>
        <taxon>Fungi</taxon>
        <taxon>Fungi incertae sedis</taxon>
        <taxon>Microsporidia</taxon>
        <taxon>Dubosqiidae</taxon>
        <taxon>Hamiltosporidium</taxon>
    </lineage>
</organism>
<dbReference type="EMBL" id="PITK01001266">
    <property type="protein sequence ID" value="TBU11324.1"/>
    <property type="molecule type" value="Genomic_DNA"/>
</dbReference>
<keyword evidence="2" id="KW-1133">Transmembrane helix</keyword>
<protein>
    <submittedName>
        <fullName evidence="3">Uncharacterized protein</fullName>
    </submittedName>
</protein>
<evidence type="ECO:0000256" key="2">
    <source>
        <dbReference type="SAM" id="Phobius"/>
    </source>
</evidence>
<comment type="caution">
    <text evidence="3">The sequence shown here is derived from an EMBL/GenBank/DDBJ whole genome shotgun (WGS) entry which is preliminary data.</text>
</comment>
<feature type="transmembrane region" description="Helical" evidence="2">
    <location>
        <begin position="12"/>
        <end position="31"/>
    </location>
</feature>